<organism evidence="2 3">
    <name type="scientific">Rhodococcoides corynebacterioides</name>
    <dbReference type="NCBI Taxonomy" id="53972"/>
    <lineage>
        <taxon>Bacteria</taxon>
        <taxon>Bacillati</taxon>
        <taxon>Actinomycetota</taxon>
        <taxon>Actinomycetes</taxon>
        <taxon>Mycobacteriales</taxon>
        <taxon>Nocardiaceae</taxon>
        <taxon>Rhodococcoides</taxon>
    </lineage>
</organism>
<proteinExistence type="predicted"/>
<comment type="caution">
    <text evidence="2">The sequence shown here is derived from an EMBL/GenBank/DDBJ whole genome shotgun (WGS) entry which is preliminary data.</text>
</comment>
<dbReference type="EMBL" id="JAFBBK010000001">
    <property type="protein sequence ID" value="MBM7415048.1"/>
    <property type="molecule type" value="Genomic_DNA"/>
</dbReference>
<dbReference type="Proteomes" id="UP000703038">
    <property type="component" value="Unassembled WGS sequence"/>
</dbReference>
<dbReference type="RefSeq" id="WP_204867980.1">
    <property type="nucleotide sequence ID" value="NZ_JAFBBK010000001.1"/>
</dbReference>
<dbReference type="Pfam" id="PF01717">
    <property type="entry name" value="Meth_synt_2"/>
    <property type="match status" value="1"/>
</dbReference>
<dbReference type="InterPro" id="IPR038071">
    <property type="entry name" value="UROD/MetE-like_sf"/>
</dbReference>
<feature type="domain" description="Cobalamin-independent methionine synthase MetE C-terminal/archaeal" evidence="1">
    <location>
        <begin position="13"/>
        <end position="330"/>
    </location>
</feature>
<name>A0ABS2KSW7_9NOCA</name>
<reference evidence="2 3" key="1">
    <citation type="submission" date="2021-01" db="EMBL/GenBank/DDBJ databases">
        <title>Genomics of switchgrass bacterial isolates.</title>
        <authorList>
            <person name="Shade A."/>
        </authorList>
    </citation>
    <scope>NUCLEOTIDE SEQUENCE [LARGE SCALE GENOMIC DNA]</scope>
    <source>
        <strain evidence="2 3">PvP111</strain>
    </source>
</reference>
<evidence type="ECO:0000259" key="1">
    <source>
        <dbReference type="Pfam" id="PF01717"/>
    </source>
</evidence>
<evidence type="ECO:0000313" key="2">
    <source>
        <dbReference type="EMBL" id="MBM7415048.1"/>
    </source>
</evidence>
<dbReference type="Gene3D" id="3.20.20.210">
    <property type="match status" value="1"/>
</dbReference>
<dbReference type="InterPro" id="IPR002629">
    <property type="entry name" value="Met_Synth_C/arc"/>
</dbReference>
<dbReference type="SUPFAM" id="SSF51726">
    <property type="entry name" value="UROD/MetE-like"/>
    <property type="match status" value="1"/>
</dbReference>
<evidence type="ECO:0000313" key="3">
    <source>
        <dbReference type="Proteomes" id="UP000703038"/>
    </source>
</evidence>
<keyword evidence="3" id="KW-1185">Reference proteome</keyword>
<gene>
    <name evidence="2" type="ORF">JOE42_001781</name>
</gene>
<accession>A0ABS2KSW7</accession>
<protein>
    <submittedName>
        <fullName evidence="2">Methionine synthase II (Cobalamin-independent)</fullName>
    </submittedName>
</protein>
<sequence length="341" mass="35841">MTDPAAALAGVATGIGSWPGTDIANAVTTVIGEFPDLPHVVELPARGLGADMIGRTGVLLVDIEIDAATSGYRVSRRPSTTSRRARDFLTEDLDVLEEQWELAGLRGSGRTVKVQAAGPLTMAADIELAFGHRALTDRGAVRDIAGSLAEGVAAHADEVARRLGAEVVVQFDEPRIAAVLAGRLQGVTSLEQIAAVPAPEVADLLGSVVRRVNRPVIVHACSADVPFEVFGRSGVHGVSFDLSLLSTSRYDAVGDYLESGGVAVLGVVPGTDPEKYPAWRESAAPAVELMDRLGFPRRYLAERVAVSPTCGLSGASLPWARHALTVLRDVRAAFTEDPDAL</sequence>